<feature type="active site" description="Proton acceptor; for dehydratase activity" evidence="4">
    <location>
        <position position="1301"/>
    </location>
</feature>
<dbReference type="Pfam" id="PF00975">
    <property type="entry name" value="Thioesterase"/>
    <property type="match status" value="1"/>
</dbReference>
<dbReference type="FunFam" id="3.10.129.110:FF:000001">
    <property type="entry name" value="Sterigmatocystin biosynthesis polyketide synthase"/>
    <property type="match status" value="1"/>
</dbReference>
<dbReference type="InterPro" id="IPR009081">
    <property type="entry name" value="PP-bd_ACP"/>
</dbReference>
<dbReference type="Pfam" id="PF16073">
    <property type="entry name" value="SAT"/>
    <property type="match status" value="1"/>
</dbReference>
<dbReference type="Gene3D" id="3.40.366.10">
    <property type="entry name" value="Malonyl-Coenzyme A Acyl Carrier Protein, domain 2"/>
    <property type="match status" value="2"/>
</dbReference>
<dbReference type="InterPro" id="IPR020841">
    <property type="entry name" value="PKS_Beta-ketoAc_synthase_dom"/>
</dbReference>
<sequence>MAPTKTLLLFGDQTLDIPASLNDLFVHRRKSQNLDAFLKSAIASLRYEVAEFDFGGQSFSSVLDLRALLAPLSENPSRHVAVQTFLTTVIQLGNLILRMESEPRLLDSGSDVALIGICTGILAAVAASVANSLQELLEISANIVVVALRFGQIMQRRASALESSTESWAFTVAKLEGTEVDEAIATYNKAIPSHRRVYVSSRAQHAFTVSGPPTNLAEIRGLYPFQSCKTLDLPIYAPYHASHLHDDQLRTLLGIVPYHTQQRPVLRSLISTASGKPFQTTRMGELLLEALKEVLERPITWPQLLGGLEDTFTVSDVILEAIGSTNIPNYLVKELQLKGINVSKASSPVESPILGDDDVDSGDIAIVGMSGRFPGAEDLESLWRVLEDGLDLHRQIPPDRFDVQSHCDPTGNLRNSTLTPFGVFIDQPGLFDVRLFNMSPREAKQTDPMQRLLLITTYEALEMAGYSPGRTPSSDSSRIGTFFGQTSDDWREVNASQDVDTFFITGGIRAFGPGRLNYHFKWDGPSYSIDTACSSSAASIQLACSALLAREIDTAVAGGANILTANDLFAGLSRGGFLSKTGGCKTFDDEADGYCRGDAVGTVVLKRLADAIVDNDKVLAVIKAVSTNHSSQAVSITHPHAATQQALFEDVLRKSNLTVNDIDAVELHGTGTQAGDFTEFSSVMGVFGNQRSLDRPIYVGTVKPNLGHGEAASGVTSLMKSILMLKHNSIPPHIGIKHRINHRLPPLETVPIKLALSGKVAWPKPPSGKRRVLINNFDAAGGNTSMVIEDPPMVQIKDKDPRNHHVVAISGRTLLSFEQNRTQLLDFLKHSDVAIDDLSYTTTARRQHHIFRRAYSANSTIELIKLLEQDTTTNPPDRQSKPKIVLVFTGQGSQFSGMGKQLFATHPSCRRWFNEYDKICTQLGFDSFLGLITGDLALDQASPSQAQLALTSFEMVVWRLWRSWALEPDAVIGHSIGEYASLVAAGVLSAWDALYLVGTRAKLLERNCKAGTHSMLAVNLPSEKVTEILAQHEFTSCEISCINGPSATVVGGEKEEVEALQGSLTRVGTKTSILRVQYAFHSQQMDSVLEEFEAAASYLRPTYPDTIIASPVTGTVIHKHEQLDPSYLISQCRKPVNFVSALRGLQDHFSGNDPTVWVELGPKPVCLGMVRSTLDIAPARLVPTTKERQDDWATLSGGLSQIYNAGFDINWQAVHREHESSLSLINLPSYAFDLKNYWIQYEGDWSITKGREAGKSPPSKDRFSTTSLQKLVSETVQEDTLTVVFSSNILDPKLIPAIEGHQVSRSGLCPSSLYADMALTAATYVQSKLSPTTEVPSMDVADMEVMKPLVANSSLTEQILFVTAHKKEKFGIVYIEFSSELGATRTQHATCTVSFGNRKQWVSEWHRQKYLIDGRIERLKFTVDGVSHRIMGKLVYKLFSTLVNYSERYQGLKKVYLDSEAFEAVGVVKASPAVTGEAFHFSPYWIDSLLHLSGFVLNGSDRTPEDAVYISHGWKSLRLPTKLDPDRSYQTYVRMQPLESEQIMAGDVYILEDDSIVGLCVGLKFQKIKKSILGHLLPNRQSPPPKPTAPFALIPARPKTVVRTEVPTSDLFDQVVAIIADEAGVLRTDVHNDNVEFAEIGIDSLLSLSITTQMRELTGFDIPTSFFITHPKVADLRNFLIAYESGTSSSVQSDSEDSDDLFERDNISTAGTSAENLVLNSTRDLSASVLKRIVAEELGVADSEIQSSTEWTDIGLDSLMSLVIINTVKDATGHTLTPDFFIRQSTFGDVQRLYQKSDIPPAPVPAHPDNRGSKSRDTVECTSVVLQGSSSCKYTLFLIPDGSGSSASYAGLPLALPDTAVIGLNSQYLGNSAPFQESIETTASKYLREIRNRQPNGPYILGGWSIGGVYAYEIARQLALKGEVVSGIILVDAPCPLRLPPMPEATIDILIRHGIFGSQGKIAPALRAHFQGSVRALQRYTPLPLPPGISIPCIAVWASDGVFQTPSAIPSSVSRELAASGTSSVDDWILFPRKSHDSTGWDDLLSDYKPTVVSGNHFTMMKQPHVQELGQRIQTELRKLLRLR</sequence>
<dbReference type="Gene3D" id="1.10.1200.10">
    <property type="entry name" value="ACP-like"/>
    <property type="match status" value="2"/>
</dbReference>
<dbReference type="SMART" id="SM00827">
    <property type="entry name" value="PKS_AT"/>
    <property type="match status" value="1"/>
</dbReference>
<accession>A0A6A5YTE4</accession>
<dbReference type="InterPro" id="IPR030918">
    <property type="entry name" value="PT_fungal_PKS"/>
</dbReference>
<feature type="region of interest" description="C-terminal hotdog fold" evidence="4">
    <location>
        <begin position="1426"/>
        <end position="1574"/>
    </location>
</feature>
<dbReference type="Gene3D" id="3.10.129.110">
    <property type="entry name" value="Polyketide synthase dehydratase"/>
    <property type="match status" value="1"/>
</dbReference>
<dbReference type="SMART" id="SM00823">
    <property type="entry name" value="PKS_PP"/>
    <property type="match status" value="2"/>
</dbReference>
<dbReference type="NCBIfam" id="TIGR04532">
    <property type="entry name" value="PT_fungal_PKS"/>
    <property type="match status" value="1"/>
</dbReference>
<dbReference type="GO" id="GO:0031177">
    <property type="term" value="F:phosphopantetheine binding"/>
    <property type="evidence" value="ECO:0007669"/>
    <property type="project" value="InterPro"/>
</dbReference>
<evidence type="ECO:0000313" key="9">
    <source>
        <dbReference type="EMBL" id="KAF2109358.1"/>
    </source>
</evidence>
<dbReference type="Pfam" id="PF00550">
    <property type="entry name" value="PP-binding"/>
    <property type="match status" value="2"/>
</dbReference>
<dbReference type="InterPro" id="IPR016036">
    <property type="entry name" value="Malonyl_transacylase_ACP-bd"/>
</dbReference>
<feature type="domain" description="Carrier" evidence="6">
    <location>
        <begin position="1724"/>
        <end position="1798"/>
    </location>
</feature>
<dbReference type="Pfam" id="PF22621">
    <property type="entry name" value="CurL-like_PKS_C"/>
    <property type="match status" value="1"/>
</dbReference>
<evidence type="ECO:0000259" key="6">
    <source>
        <dbReference type="PROSITE" id="PS50075"/>
    </source>
</evidence>
<dbReference type="Pfam" id="PF00109">
    <property type="entry name" value="ketoacyl-synt"/>
    <property type="match status" value="1"/>
</dbReference>
<dbReference type="SMART" id="SM00825">
    <property type="entry name" value="PKS_KS"/>
    <property type="match status" value="1"/>
</dbReference>
<dbReference type="InterPro" id="IPR049900">
    <property type="entry name" value="PKS_mFAS_DH"/>
</dbReference>
<dbReference type="Pfam" id="PF02801">
    <property type="entry name" value="Ketoacyl-synt_C"/>
    <property type="match status" value="1"/>
</dbReference>
<dbReference type="PANTHER" id="PTHR43775">
    <property type="entry name" value="FATTY ACID SYNTHASE"/>
    <property type="match status" value="1"/>
</dbReference>
<dbReference type="SMART" id="SM00824">
    <property type="entry name" value="PKS_TE"/>
    <property type="match status" value="1"/>
</dbReference>
<dbReference type="InterPro" id="IPR049551">
    <property type="entry name" value="PKS_DH_C"/>
</dbReference>
<feature type="domain" description="Ketosynthase family 3 (KS3)" evidence="7">
    <location>
        <begin position="361"/>
        <end position="790"/>
    </location>
</feature>
<dbReference type="PANTHER" id="PTHR43775:SF37">
    <property type="entry name" value="SI:DKEY-61P9.11"/>
    <property type="match status" value="1"/>
</dbReference>
<dbReference type="InterPro" id="IPR020802">
    <property type="entry name" value="TesA-like"/>
</dbReference>
<dbReference type="CDD" id="cd00833">
    <property type="entry name" value="PKS"/>
    <property type="match status" value="1"/>
</dbReference>
<dbReference type="InterPro" id="IPR018201">
    <property type="entry name" value="Ketoacyl_synth_AS"/>
</dbReference>
<dbReference type="InterPro" id="IPR001031">
    <property type="entry name" value="Thioesterase"/>
</dbReference>
<dbReference type="SUPFAM" id="SSF55048">
    <property type="entry name" value="Probable ACP-binding domain of malonyl-CoA ACP transacylase"/>
    <property type="match status" value="1"/>
</dbReference>
<evidence type="ECO:0000259" key="7">
    <source>
        <dbReference type="PROSITE" id="PS52004"/>
    </source>
</evidence>
<proteinExistence type="predicted"/>
<dbReference type="InterPro" id="IPR016035">
    <property type="entry name" value="Acyl_Trfase/lysoPLipase"/>
</dbReference>
<dbReference type="PROSITE" id="PS52004">
    <property type="entry name" value="KS3_2"/>
    <property type="match status" value="1"/>
</dbReference>
<dbReference type="SUPFAM" id="SSF52151">
    <property type="entry name" value="FabD/lysophospholipase-like"/>
    <property type="match status" value="1"/>
</dbReference>
<keyword evidence="2" id="KW-0597">Phosphoprotein</keyword>
<dbReference type="GO" id="GO:0044550">
    <property type="term" value="P:secondary metabolite biosynthetic process"/>
    <property type="evidence" value="ECO:0007669"/>
    <property type="project" value="UniProtKB-ARBA"/>
</dbReference>
<dbReference type="PROSITE" id="PS00606">
    <property type="entry name" value="KS3_1"/>
    <property type="match status" value="1"/>
</dbReference>
<dbReference type="InterPro" id="IPR014031">
    <property type="entry name" value="Ketoacyl_synth_C"/>
</dbReference>
<evidence type="ECO:0000256" key="4">
    <source>
        <dbReference type="PROSITE-ProRule" id="PRU01363"/>
    </source>
</evidence>
<evidence type="ECO:0000256" key="5">
    <source>
        <dbReference type="SAM" id="MobiDB-lite"/>
    </source>
</evidence>
<dbReference type="Pfam" id="PF14765">
    <property type="entry name" value="PS-DH"/>
    <property type="match status" value="1"/>
</dbReference>
<dbReference type="GO" id="GO:0004312">
    <property type="term" value="F:fatty acid synthase activity"/>
    <property type="evidence" value="ECO:0007669"/>
    <property type="project" value="TreeGrafter"/>
</dbReference>
<feature type="domain" description="Carrier" evidence="6">
    <location>
        <begin position="1609"/>
        <end position="1684"/>
    </location>
</feature>
<dbReference type="Proteomes" id="UP000799770">
    <property type="component" value="Unassembled WGS sequence"/>
</dbReference>
<evidence type="ECO:0000313" key="10">
    <source>
        <dbReference type="Proteomes" id="UP000799770"/>
    </source>
</evidence>
<dbReference type="GO" id="GO:0004315">
    <property type="term" value="F:3-oxoacyl-[acyl-carrier-protein] synthase activity"/>
    <property type="evidence" value="ECO:0007669"/>
    <property type="project" value="InterPro"/>
</dbReference>
<gene>
    <name evidence="9" type="ORF">BDV96DRAFT_651794</name>
</gene>
<dbReference type="InterPro" id="IPR036736">
    <property type="entry name" value="ACP-like_sf"/>
</dbReference>
<dbReference type="InterPro" id="IPR050091">
    <property type="entry name" value="PKS_NRPS_Biosynth_Enz"/>
</dbReference>
<keyword evidence="10" id="KW-1185">Reference proteome</keyword>
<keyword evidence="1" id="KW-0596">Phosphopantetheine</keyword>
<dbReference type="SUPFAM" id="SSF53901">
    <property type="entry name" value="Thiolase-like"/>
    <property type="match status" value="1"/>
</dbReference>
<dbReference type="InterPro" id="IPR029058">
    <property type="entry name" value="AB_hydrolase_fold"/>
</dbReference>
<feature type="region of interest" description="Disordered" evidence="5">
    <location>
        <begin position="1798"/>
        <end position="1817"/>
    </location>
</feature>
<reference evidence="9" key="1">
    <citation type="journal article" date="2020" name="Stud. Mycol.">
        <title>101 Dothideomycetes genomes: a test case for predicting lifestyles and emergence of pathogens.</title>
        <authorList>
            <person name="Haridas S."/>
            <person name="Albert R."/>
            <person name="Binder M."/>
            <person name="Bloem J."/>
            <person name="Labutti K."/>
            <person name="Salamov A."/>
            <person name="Andreopoulos B."/>
            <person name="Baker S."/>
            <person name="Barry K."/>
            <person name="Bills G."/>
            <person name="Bluhm B."/>
            <person name="Cannon C."/>
            <person name="Castanera R."/>
            <person name="Culley D."/>
            <person name="Daum C."/>
            <person name="Ezra D."/>
            <person name="Gonzalez J."/>
            <person name="Henrissat B."/>
            <person name="Kuo A."/>
            <person name="Liang C."/>
            <person name="Lipzen A."/>
            <person name="Lutzoni F."/>
            <person name="Magnuson J."/>
            <person name="Mondo S."/>
            <person name="Nolan M."/>
            <person name="Ohm R."/>
            <person name="Pangilinan J."/>
            <person name="Park H.-J."/>
            <person name="Ramirez L."/>
            <person name="Alfaro M."/>
            <person name="Sun H."/>
            <person name="Tritt A."/>
            <person name="Yoshinaga Y."/>
            <person name="Zwiers L.-H."/>
            <person name="Turgeon B."/>
            <person name="Goodwin S."/>
            <person name="Spatafora J."/>
            <person name="Crous P."/>
            <person name="Grigoriev I."/>
        </authorList>
    </citation>
    <scope>NUCLEOTIDE SEQUENCE</scope>
    <source>
        <strain evidence="9">CBS 627.86</strain>
    </source>
</reference>
<dbReference type="EMBL" id="ML977342">
    <property type="protein sequence ID" value="KAF2109358.1"/>
    <property type="molecule type" value="Genomic_DNA"/>
</dbReference>
<dbReference type="Pfam" id="PF00698">
    <property type="entry name" value="Acyl_transf_1"/>
    <property type="match status" value="1"/>
</dbReference>
<feature type="active site" description="Proton donor; for dehydratase activity" evidence="4">
    <location>
        <position position="1487"/>
    </location>
</feature>
<keyword evidence="3" id="KW-0808">Transferase</keyword>
<dbReference type="InterPro" id="IPR001227">
    <property type="entry name" value="Ac_transferase_dom_sf"/>
</dbReference>
<dbReference type="Gene3D" id="3.40.50.1820">
    <property type="entry name" value="alpha/beta hydrolase"/>
    <property type="match status" value="1"/>
</dbReference>
<dbReference type="InterPro" id="IPR014030">
    <property type="entry name" value="Ketoacyl_synth_N"/>
</dbReference>
<dbReference type="Gene3D" id="3.40.47.10">
    <property type="match status" value="1"/>
</dbReference>
<dbReference type="GO" id="GO:0006633">
    <property type="term" value="P:fatty acid biosynthetic process"/>
    <property type="evidence" value="ECO:0007669"/>
    <property type="project" value="InterPro"/>
</dbReference>
<evidence type="ECO:0000259" key="8">
    <source>
        <dbReference type="PROSITE" id="PS52019"/>
    </source>
</evidence>
<dbReference type="InterPro" id="IPR016039">
    <property type="entry name" value="Thiolase-like"/>
</dbReference>
<evidence type="ECO:0000256" key="3">
    <source>
        <dbReference type="ARBA" id="ARBA00022679"/>
    </source>
</evidence>
<feature type="region of interest" description="N-terminal hotdog fold" evidence="4">
    <location>
        <begin position="1269"/>
        <end position="1400"/>
    </location>
</feature>
<dbReference type="InterPro" id="IPR014043">
    <property type="entry name" value="Acyl_transferase_dom"/>
</dbReference>
<feature type="compositionally biased region" description="Basic and acidic residues" evidence="5">
    <location>
        <begin position="1808"/>
        <end position="1817"/>
    </location>
</feature>
<organism evidence="9 10">
    <name type="scientific">Lophiotrema nucula</name>
    <dbReference type="NCBI Taxonomy" id="690887"/>
    <lineage>
        <taxon>Eukaryota</taxon>
        <taxon>Fungi</taxon>
        <taxon>Dikarya</taxon>
        <taxon>Ascomycota</taxon>
        <taxon>Pezizomycotina</taxon>
        <taxon>Dothideomycetes</taxon>
        <taxon>Pleosporomycetidae</taxon>
        <taxon>Pleosporales</taxon>
        <taxon>Lophiotremataceae</taxon>
        <taxon>Lophiotrema</taxon>
    </lineage>
</organism>
<dbReference type="SUPFAM" id="SSF47336">
    <property type="entry name" value="ACP-like"/>
    <property type="match status" value="2"/>
</dbReference>
<name>A0A6A5YTE4_9PLEO</name>
<dbReference type="Gene3D" id="3.30.70.3290">
    <property type="match status" value="1"/>
</dbReference>
<dbReference type="PROSITE" id="PS52019">
    <property type="entry name" value="PKS_MFAS_DH"/>
    <property type="match status" value="1"/>
</dbReference>
<evidence type="ECO:0000256" key="2">
    <source>
        <dbReference type="ARBA" id="ARBA00022553"/>
    </source>
</evidence>
<dbReference type="OrthoDB" id="329835at2759"/>
<dbReference type="InterPro" id="IPR032088">
    <property type="entry name" value="SAT"/>
</dbReference>
<protein>
    <submittedName>
        <fullName evidence="9">PKS16 protein</fullName>
    </submittedName>
</protein>
<feature type="domain" description="PKS/mFAS DH" evidence="8">
    <location>
        <begin position="1269"/>
        <end position="1574"/>
    </location>
</feature>
<dbReference type="InterPro" id="IPR020806">
    <property type="entry name" value="PKS_PP-bd"/>
</dbReference>
<dbReference type="PROSITE" id="PS50075">
    <property type="entry name" value="CARRIER"/>
    <property type="match status" value="2"/>
</dbReference>
<evidence type="ECO:0000256" key="1">
    <source>
        <dbReference type="ARBA" id="ARBA00022450"/>
    </source>
</evidence>
<dbReference type="InterPro" id="IPR042104">
    <property type="entry name" value="PKS_dehydratase_sf"/>
</dbReference>
<dbReference type="SUPFAM" id="SSF53474">
    <property type="entry name" value="alpha/beta-Hydrolases"/>
    <property type="match status" value="1"/>
</dbReference>